<comment type="caution">
    <text evidence="2">The sequence shown here is derived from an EMBL/GenBank/DDBJ whole genome shotgun (WGS) entry which is preliminary data.</text>
</comment>
<name>A0A3D2SHX2_9GAMM</name>
<evidence type="ECO:0008006" key="4">
    <source>
        <dbReference type="Google" id="ProtNLM"/>
    </source>
</evidence>
<evidence type="ECO:0000313" key="3">
    <source>
        <dbReference type="Proteomes" id="UP000263596"/>
    </source>
</evidence>
<evidence type="ECO:0000313" key="2">
    <source>
        <dbReference type="EMBL" id="HCK29031.1"/>
    </source>
</evidence>
<keyword evidence="1" id="KW-0472">Membrane</keyword>
<protein>
    <recommendedName>
        <fullName evidence="4">Phage abortive infection protein</fullName>
    </recommendedName>
</protein>
<feature type="transmembrane region" description="Helical" evidence="1">
    <location>
        <begin position="7"/>
        <end position="29"/>
    </location>
</feature>
<dbReference type="Proteomes" id="UP000263596">
    <property type="component" value="Unassembled WGS sequence"/>
</dbReference>
<keyword evidence="1" id="KW-0812">Transmembrane</keyword>
<dbReference type="AlphaFoldDB" id="A0A3D2SHX2"/>
<organism evidence="2 3">
    <name type="scientific">Acinetobacter ursingii</name>
    <dbReference type="NCBI Taxonomy" id="108980"/>
    <lineage>
        <taxon>Bacteria</taxon>
        <taxon>Pseudomonadati</taxon>
        <taxon>Pseudomonadota</taxon>
        <taxon>Gammaproteobacteria</taxon>
        <taxon>Moraxellales</taxon>
        <taxon>Moraxellaceae</taxon>
        <taxon>Acinetobacter</taxon>
    </lineage>
</organism>
<feature type="transmembrane region" description="Helical" evidence="1">
    <location>
        <begin position="41"/>
        <end position="65"/>
    </location>
</feature>
<dbReference type="RefSeq" id="WP_049173789.1">
    <property type="nucleotide sequence ID" value="NZ_BKFK01000002.1"/>
</dbReference>
<sequence>MKIKNLINNILAISFVALLFLFAFTWIVFDFNNSSSSLKDTWSIVSSLFGGFAALVAAFVAVYLFNDWREQKDYELKKEYIEKFAIYVFDVYQSISSLSNQIQYIHDNYRKNTTYTVMRLDKIDFTKIVEKDKMAHYHSNFLGEIIPESRFKSNYENFQEFLTHLCFINEKVCEIYFKKIINEVDYSPFISLHFEKYQMNQSQLSSYNKLIEIISKSSTININNKVNTFTYSELLKNLSNSFDILNAEIIKYLKP</sequence>
<reference evidence="2 3" key="1">
    <citation type="journal article" date="2018" name="Nat. Biotechnol.">
        <title>A standardized bacterial taxonomy based on genome phylogeny substantially revises the tree of life.</title>
        <authorList>
            <person name="Parks D.H."/>
            <person name="Chuvochina M."/>
            <person name="Waite D.W."/>
            <person name="Rinke C."/>
            <person name="Skarshewski A."/>
            <person name="Chaumeil P.A."/>
            <person name="Hugenholtz P."/>
        </authorList>
    </citation>
    <scope>NUCLEOTIDE SEQUENCE [LARGE SCALE GENOMIC DNA]</scope>
    <source>
        <strain evidence="2">UBA9669</strain>
    </source>
</reference>
<evidence type="ECO:0000256" key="1">
    <source>
        <dbReference type="SAM" id="Phobius"/>
    </source>
</evidence>
<accession>A0A3D2SHX2</accession>
<keyword evidence="1" id="KW-1133">Transmembrane helix</keyword>
<dbReference type="EMBL" id="DPVE01000032">
    <property type="protein sequence ID" value="HCK29031.1"/>
    <property type="molecule type" value="Genomic_DNA"/>
</dbReference>
<gene>
    <name evidence="2" type="ORF">DHW29_01680</name>
</gene>
<proteinExistence type="predicted"/>